<protein>
    <submittedName>
        <fullName evidence="1 3">Uncharacterized protein</fullName>
    </submittedName>
</protein>
<proteinExistence type="predicted"/>
<reference evidence="1 2" key="1">
    <citation type="journal article" date="2013" name="Nature">
        <title>The genomes of four tapeworm species reveal adaptations to parasitism.</title>
        <authorList>
            <person name="Tsai I.J."/>
            <person name="Zarowiecki M."/>
            <person name="Holroyd N."/>
            <person name="Garciarrubio A."/>
            <person name="Sanchez-Flores A."/>
            <person name="Brooks K.L."/>
            <person name="Tracey A."/>
            <person name="Bobes R.J."/>
            <person name="Fragoso G."/>
            <person name="Sciutto E."/>
            <person name="Aslett M."/>
            <person name="Beasley H."/>
            <person name="Bennett H.M."/>
            <person name="Cai J."/>
            <person name="Camicia F."/>
            <person name="Clark R."/>
            <person name="Cucher M."/>
            <person name="De Silva N."/>
            <person name="Day T.A."/>
            <person name="Deplazes P."/>
            <person name="Estrada K."/>
            <person name="Fernandez C."/>
            <person name="Holland P.W."/>
            <person name="Hou J."/>
            <person name="Hu S."/>
            <person name="Huckvale T."/>
            <person name="Hung S.S."/>
            <person name="Kamenetzky L."/>
            <person name="Keane J.A."/>
            <person name="Kiss F."/>
            <person name="Koziol U."/>
            <person name="Lambert O."/>
            <person name="Liu K."/>
            <person name="Luo X."/>
            <person name="Luo Y."/>
            <person name="Macchiaroli N."/>
            <person name="Nichol S."/>
            <person name="Paps J."/>
            <person name="Parkinson J."/>
            <person name="Pouchkina-Stantcheva N."/>
            <person name="Riddiford N."/>
            <person name="Rosenzvit M."/>
            <person name="Salinas G."/>
            <person name="Wasmuth J.D."/>
            <person name="Zamanian M."/>
            <person name="Zheng Y."/>
            <person name="Cai X."/>
            <person name="Soberon X."/>
            <person name="Olson P.D."/>
            <person name="Laclette J.P."/>
            <person name="Brehm K."/>
            <person name="Berriman M."/>
            <person name="Garciarrubio A."/>
            <person name="Bobes R.J."/>
            <person name="Fragoso G."/>
            <person name="Sanchez-Flores A."/>
            <person name="Estrada K."/>
            <person name="Cevallos M.A."/>
            <person name="Morett E."/>
            <person name="Gonzalez V."/>
            <person name="Portillo T."/>
            <person name="Ochoa-Leyva A."/>
            <person name="Jose M.V."/>
            <person name="Sciutto E."/>
            <person name="Landa A."/>
            <person name="Jimenez L."/>
            <person name="Valdes V."/>
            <person name="Carrero J.C."/>
            <person name="Larralde C."/>
            <person name="Morales-Montor J."/>
            <person name="Limon-Lason J."/>
            <person name="Soberon X."/>
            <person name="Laclette J.P."/>
        </authorList>
    </citation>
    <scope>NUCLEOTIDE SEQUENCE [LARGE SCALE GENOMIC DNA]</scope>
</reference>
<organism evidence="1">
    <name type="scientific">Echinococcus granulosus</name>
    <name type="common">Hydatid tapeworm</name>
    <dbReference type="NCBI Taxonomy" id="6210"/>
    <lineage>
        <taxon>Eukaryota</taxon>
        <taxon>Metazoa</taxon>
        <taxon>Spiralia</taxon>
        <taxon>Lophotrochozoa</taxon>
        <taxon>Platyhelminthes</taxon>
        <taxon>Cestoda</taxon>
        <taxon>Eucestoda</taxon>
        <taxon>Cyclophyllidea</taxon>
        <taxon>Taeniidae</taxon>
        <taxon>Echinococcus</taxon>
        <taxon>Echinococcus granulosus group</taxon>
    </lineage>
</organism>
<dbReference type="EMBL" id="LK028591">
    <property type="protein sequence ID" value="CDS23544.1"/>
    <property type="molecule type" value="Genomic_DNA"/>
</dbReference>
<evidence type="ECO:0000313" key="2">
    <source>
        <dbReference type="Proteomes" id="UP000492820"/>
    </source>
</evidence>
<evidence type="ECO:0000313" key="1">
    <source>
        <dbReference type="EMBL" id="CDS23544.1"/>
    </source>
</evidence>
<sequence>MSQNPITSACKLASNGLYIEDLVTLGDYFNNDKEKKGKKNVEFVDVDGNDAPGIDEKETNTVVTTTTGMHKSHSAPGS</sequence>
<evidence type="ECO:0000313" key="3">
    <source>
        <dbReference type="WBParaSite" id="EgrG_002042300"/>
    </source>
</evidence>
<reference evidence="1" key="2">
    <citation type="submission" date="2014-06" db="EMBL/GenBank/DDBJ databases">
        <authorList>
            <person name="Aslett M."/>
        </authorList>
    </citation>
    <scope>NUCLEOTIDE SEQUENCE</scope>
</reference>
<dbReference type="WBParaSite" id="EgrG_002042300">
    <property type="protein sequence ID" value="EgrG_002042300"/>
    <property type="gene ID" value="EgrG_002042300"/>
</dbReference>
<name>A0A068X0U3_ECHGR</name>
<reference evidence="3" key="3">
    <citation type="submission" date="2020-10" db="UniProtKB">
        <authorList>
            <consortium name="WormBaseParasite"/>
        </authorList>
    </citation>
    <scope>IDENTIFICATION</scope>
</reference>
<dbReference type="Proteomes" id="UP000492820">
    <property type="component" value="Unassembled WGS sequence"/>
</dbReference>
<accession>A0A068X0U3</accession>
<gene>
    <name evidence="1" type="ORF">EgrG_002042300</name>
</gene>
<dbReference type="AlphaFoldDB" id="A0A068X0U3"/>